<dbReference type="Pfam" id="PF02518">
    <property type="entry name" value="HATPase_c"/>
    <property type="match status" value="1"/>
</dbReference>
<dbReference type="Pfam" id="PF01590">
    <property type="entry name" value="GAF"/>
    <property type="match status" value="2"/>
</dbReference>
<feature type="domain" description="Histidine kinase" evidence="4">
    <location>
        <begin position="1732"/>
        <end position="1816"/>
    </location>
</feature>
<evidence type="ECO:0000259" key="4">
    <source>
        <dbReference type="PROSITE" id="PS50109"/>
    </source>
</evidence>
<gene>
    <name evidence="5" type="ORF">GCM10022255_095260</name>
</gene>
<dbReference type="Pfam" id="PF07730">
    <property type="entry name" value="HisKA_3"/>
    <property type="match status" value="1"/>
</dbReference>
<dbReference type="PROSITE" id="PS50109">
    <property type="entry name" value="HIS_KIN"/>
    <property type="match status" value="1"/>
</dbReference>
<dbReference type="SMART" id="SM00220">
    <property type="entry name" value="S_TKc"/>
    <property type="match status" value="1"/>
</dbReference>
<accession>A0ABP8DQF0</accession>
<dbReference type="SUPFAM" id="SSF55781">
    <property type="entry name" value="GAF domain-like"/>
    <property type="match status" value="2"/>
</dbReference>
<dbReference type="CDD" id="cd14014">
    <property type="entry name" value="STKc_PknB_like"/>
    <property type="match status" value="1"/>
</dbReference>
<dbReference type="InterPro" id="IPR011009">
    <property type="entry name" value="Kinase-like_dom_sf"/>
</dbReference>
<sequence>MLPGGDAPVQTAILHESERTRIRRLFVAGRTVICKDVLGADAQQRLQHESAILQRLRGVAGVAQLAEAPLHPGSIVLEDVCGSPLAAMAKPLPVDDLIELAAGLSRAVAGVHRRGAMHRDITPANIVVARDGAPCLVDFALASSFAEIRPEFTHPTQIVGTLEYLAPEQTGRTGRPVDQRADLYALGATLYELATGAPPFGSGDPLRLTHDHLARVPVPPVEVNPAVPAPLSEIIMHLLEKEPDNRYQTAEGVVYDLERLRDDETRRGPAALRVGERDVPLRLLPSSRLVGRDAEVAALEAAFDEALVGRCRGALVAGAPGVGKTALVDELRSVVTGRDGWFVAGKFDEYRRDLEFDAVYQAFRALGRLLLAEPEDELAEIRGRILRALGPHASLMTAVVPEFATLLGVPPDPGDPLTAQTRAQRMAAEVLRVVASPKRPVVLFLDDLQWAGRVPLGFVDLVMSEASVEGLLVVGAYREAGADVAHLLAGQLSRWRRQPGVRCLRLANLPVSASVAMVAEVLHVDPPAVAALVEVIDSYTSGNPYETVELLNGLRRDDVLTVTADGWRWDEAEVRARLGRSEMAGLLAARVDAMPAMSRQMLDAMACLGGRTEPRVLQTATAEPSDVVEQRLAPAIDNGVLVAEPGVRQAVRFRHDRIREVILRQLDPRRRRTLQLAMARRLAAEPELYAVAAGQYLHVVDAVDDAAERPLVVRLLRRAAGQAVLIGDYALVNALLGAALRLISPQETATLVEVHAGRHAALYSLGRLEEADEEYHTIEGLCATAFERVDPTVVQARSLTHRSRYAEAIALGLASLRELGIAMPAADRLPMEFDQRLDQLYRWLEHTDDVEELARPEVTEPTLLAASRLINAILPAAYFTAHTTFAWLSLEALRAWIEYGPARTLLGPACHAGFAAVAVRGDYTVGYRTLRRFVALGEARGYEPDTSQTRFLFSLLSCWFEPLDDSVGAAQRAREGLIAGGDLANAGYTYHSTAVSMLECLPSLDVYVTEMRTGLTYLRRIGSEQTIHWLDGYRWLTRVLGAEDSAAADEAGPFDQYADSPWALFHAHVTRAIAAAIFGDVAALARNTAAMMMLLPIAGHGLYSTAHARLLHGLALAGQARTAQDAERGDLLAELDDVTSWLAARAVDAPDNFLHMLRLLEAERAWALGDFRGAALGFDAARHAVERRRPWHRALITEHAARFYLAHGLEDAGSGLLAEARQEYLAWGATAKVDQLDWAYPALATQADTVTGPDTHRPGALARRRSSVATGTIDLLAILSASRALSSETNVEGLYRRLVEVLSAMTGATGVHLLLWSDDQQDWLLCAPGGDGRVIPACGTGHEHIVPMSVLRYAQRMREPLVVADATRDDRFARDPYFADITCCALLAVPVLGRGALQAVLLLENRLIRTAFTTDRLDGVKLIAGQLTVSLDNAQLYAAFRRIADEQAALRRVATLVARGMGPKFVFAAVAEEVGTLFGADGTAVVRFEADGQASVMGVYGFERARAGLRCKPDPHSAMASVQATARAARRDTYDPTYRWVIPSATHPSPVETTLAAVRSAVASPIVVEGQLWGAINVGSRHERLPQDTEQRLVDFTELVATAIANTESQAELTHSRARIVAAADQTRRRIERDLHDGAQQQLVSLALQLRTAQAALPPELAAELDQAVAAATGVLDELREISRGIHPAILTDGGLGPALRMLARRSPIPVDVNLHTEGRLPEQIEVSAYYVVAEALTNAAKYAHATTATITVETDTNDTHLHVTIHDDGIGGADFTRGTGLLGLKDRAEALGGRLILHSTPGAGTKLRVELPLTPSSGDTSAGTAAPRRS</sequence>
<evidence type="ECO:0000256" key="2">
    <source>
        <dbReference type="SAM" id="MobiDB-lite"/>
    </source>
</evidence>
<proteinExistence type="predicted"/>
<dbReference type="Gene3D" id="3.30.565.10">
    <property type="entry name" value="Histidine kinase-like ATPase, C-terminal domain"/>
    <property type="match status" value="1"/>
</dbReference>
<dbReference type="InterPro" id="IPR005467">
    <property type="entry name" value="His_kinase_dom"/>
</dbReference>
<dbReference type="CDD" id="cd16917">
    <property type="entry name" value="HATPase_UhpB-NarQ-NarX-like"/>
    <property type="match status" value="1"/>
</dbReference>
<name>A0ABP8DQF0_9ACTN</name>
<dbReference type="SUPFAM" id="SSF56112">
    <property type="entry name" value="Protein kinase-like (PK-like)"/>
    <property type="match status" value="1"/>
</dbReference>
<protein>
    <submittedName>
        <fullName evidence="5">AAA family ATPase</fullName>
    </submittedName>
</protein>
<dbReference type="InterPro" id="IPR003018">
    <property type="entry name" value="GAF"/>
</dbReference>
<evidence type="ECO:0000313" key="5">
    <source>
        <dbReference type="EMBL" id="GAA4261689.1"/>
    </source>
</evidence>
<keyword evidence="1" id="KW-0418">Kinase</keyword>
<dbReference type="Pfam" id="PF00069">
    <property type="entry name" value="Pkinase"/>
    <property type="match status" value="1"/>
</dbReference>
<evidence type="ECO:0000256" key="1">
    <source>
        <dbReference type="ARBA" id="ARBA00022777"/>
    </source>
</evidence>
<dbReference type="Pfam" id="PF13191">
    <property type="entry name" value="AAA_16"/>
    <property type="match status" value="1"/>
</dbReference>
<feature type="region of interest" description="Disordered" evidence="2">
    <location>
        <begin position="1812"/>
        <end position="1831"/>
    </location>
</feature>
<keyword evidence="6" id="KW-1185">Reference proteome</keyword>
<keyword evidence="1" id="KW-0808">Transferase</keyword>
<reference evidence="6" key="1">
    <citation type="journal article" date="2019" name="Int. J. Syst. Evol. Microbiol.">
        <title>The Global Catalogue of Microorganisms (GCM) 10K type strain sequencing project: providing services to taxonomists for standard genome sequencing and annotation.</title>
        <authorList>
            <consortium name="The Broad Institute Genomics Platform"/>
            <consortium name="The Broad Institute Genome Sequencing Center for Infectious Disease"/>
            <person name="Wu L."/>
            <person name="Ma J."/>
        </authorList>
    </citation>
    <scope>NUCLEOTIDE SEQUENCE [LARGE SCALE GENOMIC DNA]</scope>
    <source>
        <strain evidence="6">JCM 17441</strain>
    </source>
</reference>
<dbReference type="InterPro" id="IPR041664">
    <property type="entry name" value="AAA_16"/>
</dbReference>
<dbReference type="SMART" id="SM00387">
    <property type="entry name" value="HATPase_c"/>
    <property type="match status" value="1"/>
</dbReference>
<dbReference type="InterPro" id="IPR000719">
    <property type="entry name" value="Prot_kinase_dom"/>
</dbReference>
<evidence type="ECO:0000259" key="3">
    <source>
        <dbReference type="PROSITE" id="PS50011"/>
    </source>
</evidence>
<feature type="domain" description="Protein kinase" evidence="3">
    <location>
        <begin position="1"/>
        <end position="260"/>
    </location>
</feature>
<feature type="compositionally biased region" description="Polar residues" evidence="2">
    <location>
        <begin position="1815"/>
        <end position="1824"/>
    </location>
</feature>
<dbReference type="InterPro" id="IPR029016">
    <property type="entry name" value="GAF-like_dom_sf"/>
</dbReference>
<dbReference type="EMBL" id="BAABAT010000047">
    <property type="protein sequence ID" value="GAA4261689.1"/>
    <property type="molecule type" value="Genomic_DNA"/>
</dbReference>
<comment type="caution">
    <text evidence="5">The sequence shown here is derived from an EMBL/GenBank/DDBJ whole genome shotgun (WGS) entry which is preliminary data.</text>
</comment>
<organism evidence="5 6">
    <name type="scientific">Dactylosporangium darangshiense</name>
    <dbReference type="NCBI Taxonomy" id="579108"/>
    <lineage>
        <taxon>Bacteria</taxon>
        <taxon>Bacillati</taxon>
        <taxon>Actinomycetota</taxon>
        <taxon>Actinomycetes</taxon>
        <taxon>Micromonosporales</taxon>
        <taxon>Micromonosporaceae</taxon>
        <taxon>Dactylosporangium</taxon>
    </lineage>
</organism>
<dbReference type="PANTHER" id="PTHR43642:SF1">
    <property type="entry name" value="HYBRID SIGNAL TRANSDUCTION HISTIDINE KINASE G"/>
    <property type="match status" value="1"/>
</dbReference>
<dbReference type="InterPro" id="IPR003594">
    <property type="entry name" value="HATPase_dom"/>
</dbReference>
<dbReference type="InterPro" id="IPR036890">
    <property type="entry name" value="HATPase_C_sf"/>
</dbReference>
<dbReference type="SUPFAM" id="SSF52540">
    <property type="entry name" value="P-loop containing nucleoside triphosphate hydrolases"/>
    <property type="match status" value="1"/>
</dbReference>
<dbReference type="SUPFAM" id="SSF55874">
    <property type="entry name" value="ATPase domain of HSP90 chaperone/DNA topoisomerase II/histidine kinase"/>
    <property type="match status" value="1"/>
</dbReference>
<dbReference type="PROSITE" id="PS50011">
    <property type="entry name" value="PROTEIN_KINASE_DOM"/>
    <property type="match status" value="1"/>
</dbReference>
<dbReference type="Gene3D" id="1.20.5.1930">
    <property type="match status" value="1"/>
</dbReference>
<dbReference type="InterPro" id="IPR053159">
    <property type="entry name" value="Hybrid_Histidine_Kinase"/>
</dbReference>
<dbReference type="PANTHER" id="PTHR43642">
    <property type="entry name" value="HYBRID SIGNAL TRANSDUCTION HISTIDINE KINASE G"/>
    <property type="match status" value="1"/>
</dbReference>
<dbReference type="InterPro" id="IPR027417">
    <property type="entry name" value="P-loop_NTPase"/>
</dbReference>
<dbReference type="InterPro" id="IPR011712">
    <property type="entry name" value="Sig_transdc_His_kin_sub3_dim/P"/>
</dbReference>
<evidence type="ECO:0000313" key="6">
    <source>
        <dbReference type="Proteomes" id="UP001500620"/>
    </source>
</evidence>
<dbReference type="Proteomes" id="UP001500620">
    <property type="component" value="Unassembled WGS sequence"/>
</dbReference>
<dbReference type="SMART" id="SM00065">
    <property type="entry name" value="GAF"/>
    <property type="match status" value="2"/>
</dbReference>
<dbReference type="Gene3D" id="3.30.450.40">
    <property type="match status" value="2"/>
</dbReference>
<dbReference type="Gene3D" id="1.10.510.10">
    <property type="entry name" value="Transferase(Phosphotransferase) domain 1"/>
    <property type="match status" value="1"/>
</dbReference>